<dbReference type="OrthoDB" id="10532193at2759"/>
<evidence type="ECO:0000256" key="2">
    <source>
        <dbReference type="SAM" id="SignalP"/>
    </source>
</evidence>
<dbReference type="EMBL" id="KE123512">
    <property type="protein sequence ID" value="EUT78001.1"/>
    <property type="molecule type" value="Genomic_DNA"/>
</dbReference>
<reference evidence="3" key="1">
    <citation type="submission" date="2013-02" db="EMBL/GenBank/DDBJ databases">
        <title>The Genome Sequence of Plasmodium falciparum Santa Lucia.</title>
        <authorList>
            <consortium name="The Broad Institute Genome Sequencing Platform"/>
            <consortium name="The Broad Institute Genome Sequencing Center for Infectious Disease"/>
            <person name="Neafsey D."/>
            <person name="Cheeseman I."/>
            <person name="Volkman S."/>
            <person name="Adams J."/>
            <person name="Walker B."/>
            <person name="Young S.K."/>
            <person name="Zeng Q."/>
            <person name="Gargeya S."/>
            <person name="Fitzgerald M."/>
            <person name="Haas B."/>
            <person name="Abouelleil A."/>
            <person name="Alvarado L."/>
            <person name="Arachchi H.M."/>
            <person name="Berlin A.M."/>
            <person name="Chapman S.B."/>
            <person name="Dewar J."/>
            <person name="Goldberg J."/>
            <person name="Griggs A."/>
            <person name="Gujja S."/>
            <person name="Hansen M."/>
            <person name="Howarth C."/>
            <person name="Imamovic A."/>
            <person name="Larimer J."/>
            <person name="McCowan C."/>
            <person name="Murphy C."/>
            <person name="Neiman D."/>
            <person name="Pearson M."/>
            <person name="Priest M."/>
            <person name="Roberts A."/>
            <person name="Saif S."/>
            <person name="Shea T."/>
            <person name="Sisk P."/>
            <person name="Sykes S."/>
            <person name="Wortman J."/>
            <person name="Nusbaum C."/>
            <person name="Birren B."/>
        </authorList>
    </citation>
    <scope>NUCLEOTIDE SEQUENCE [LARGE SCALE GENOMIC DNA]</scope>
    <source>
        <strain evidence="3">Santa Lucia</strain>
    </source>
</reference>
<feature type="region of interest" description="Disordered" evidence="1">
    <location>
        <begin position="53"/>
        <end position="93"/>
    </location>
</feature>
<gene>
    <name evidence="3" type="ORF">PFAG_05906</name>
</gene>
<feature type="signal peptide" evidence="2">
    <location>
        <begin position="1"/>
        <end position="20"/>
    </location>
</feature>
<evidence type="ECO:0000313" key="3">
    <source>
        <dbReference type="EMBL" id="EUT78001.1"/>
    </source>
</evidence>
<proteinExistence type="predicted"/>
<dbReference type="Proteomes" id="UP000030666">
    <property type="component" value="Unassembled WGS sequence"/>
</dbReference>
<sequence>MVLISIKCLLFFMCLFFCICVKKISYNNSFEQRIYEIYNLINIRINRTLSSLSSTQDKKKLRKTPLNLKSKDDLNQNKNFITTSDNKGKKERN</sequence>
<organism evidence="3">
    <name type="scientific">Plasmodium falciparum Santa Lucia</name>
    <dbReference type="NCBI Taxonomy" id="478859"/>
    <lineage>
        <taxon>Eukaryota</taxon>
        <taxon>Sar</taxon>
        <taxon>Alveolata</taxon>
        <taxon>Apicomplexa</taxon>
        <taxon>Aconoidasida</taxon>
        <taxon>Haemosporida</taxon>
        <taxon>Plasmodiidae</taxon>
        <taxon>Plasmodium</taxon>
        <taxon>Plasmodium (Laverania)</taxon>
    </lineage>
</organism>
<feature type="chain" id="PRO_5004895333" description="PYST-C1-like N-terminal domain-containing protein" evidence="2">
    <location>
        <begin position="21"/>
        <end position="93"/>
    </location>
</feature>
<feature type="compositionally biased region" description="Polar residues" evidence="1">
    <location>
        <begin position="76"/>
        <end position="85"/>
    </location>
</feature>
<evidence type="ECO:0008006" key="4">
    <source>
        <dbReference type="Google" id="ProtNLM"/>
    </source>
</evidence>
<name>W7FW62_PLAFA</name>
<protein>
    <recommendedName>
        <fullName evidence="4">PYST-C1-like N-terminal domain-containing protein</fullName>
    </recommendedName>
</protein>
<dbReference type="AlphaFoldDB" id="W7FW62"/>
<accession>W7FW62</accession>
<keyword evidence="2" id="KW-0732">Signal</keyword>
<evidence type="ECO:0000256" key="1">
    <source>
        <dbReference type="SAM" id="MobiDB-lite"/>
    </source>
</evidence>